<name>A0A833H4M6_9LEPT</name>
<dbReference type="InterPro" id="IPR056692">
    <property type="entry name" value="DUF7790"/>
</dbReference>
<accession>A0A833H4M6</accession>
<proteinExistence type="predicted"/>
<evidence type="ECO:0000313" key="2">
    <source>
        <dbReference type="EMBL" id="KAB2934791.1"/>
    </source>
</evidence>
<dbReference type="CDD" id="cd21179">
    <property type="entry name" value="LIC_1098-like"/>
    <property type="match status" value="1"/>
</dbReference>
<sequence length="377" mass="43242">MSLLSGQSPLSFLLVPFFILNLSQCQSADPAQGQSVGSVVQTVSDLEDEFGKGVKDRARFDEAFAVRSVDVIKQKAKLFADHYPSSNERRIDLFRPHVERIGGAYVGVGTDQNFTFIAWARSPVAYLMDFDSVIVYVNRLHFLFLKESPDYAAFKKMWDRASRKETAELIRQRLGNAPDYAKYVEAYDVALRGYSGVPDRLKELEWMSSHFGFRSFHNDDADYQYIRQMAVDGRIQAVLGDMNGETTFREISASAKRLNVPIRLVYLSNAEEYFRYPQPFRITIQELFTDEKGMIIRTVTAGAKEFGYPEGEKFVETHPFHYNLQNIKKMAVWMKDAPHPLWVYDMLKKRTDVQKGFSVLHQDPYECGFLPAKPSVP</sequence>
<feature type="domain" description="DUF7790" evidence="1">
    <location>
        <begin position="83"/>
        <end position="360"/>
    </location>
</feature>
<evidence type="ECO:0000313" key="3">
    <source>
        <dbReference type="Proteomes" id="UP000460298"/>
    </source>
</evidence>
<dbReference type="Pfam" id="PF25046">
    <property type="entry name" value="DUF7790"/>
    <property type="match status" value="1"/>
</dbReference>
<organism evidence="2 3">
    <name type="scientific">Leptonema illini</name>
    <dbReference type="NCBI Taxonomy" id="183"/>
    <lineage>
        <taxon>Bacteria</taxon>
        <taxon>Pseudomonadati</taxon>
        <taxon>Spirochaetota</taxon>
        <taxon>Spirochaetia</taxon>
        <taxon>Leptospirales</taxon>
        <taxon>Leptospiraceae</taxon>
        <taxon>Leptonema</taxon>
    </lineage>
</organism>
<comment type="caution">
    <text evidence="2">The sequence shown here is derived from an EMBL/GenBank/DDBJ whole genome shotgun (WGS) entry which is preliminary data.</text>
</comment>
<dbReference type="Proteomes" id="UP000460298">
    <property type="component" value="Unassembled WGS sequence"/>
</dbReference>
<reference evidence="2 3" key="1">
    <citation type="submission" date="2019-10" db="EMBL/GenBank/DDBJ databases">
        <title>Extracellular Electron Transfer in a Candidatus Methanoperedens spp. Enrichment Culture.</title>
        <authorList>
            <person name="Berger S."/>
            <person name="Rangel Shaw D."/>
            <person name="Berben T."/>
            <person name="In 'T Zandt M."/>
            <person name="Frank J."/>
            <person name="Reimann J."/>
            <person name="Jetten M.S.M."/>
            <person name="Welte C.U."/>
        </authorList>
    </citation>
    <scope>NUCLEOTIDE SEQUENCE [LARGE SCALE GENOMIC DNA]</scope>
    <source>
        <strain evidence="2">SB12</strain>
    </source>
</reference>
<evidence type="ECO:0000259" key="1">
    <source>
        <dbReference type="Pfam" id="PF25046"/>
    </source>
</evidence>
<protein>
    <recommendedName>
        <fullName evidence="1">DUF7790 domain-containing protein</fullName>
    </recommendedName>
</protein>
<dbReference type="NCBIfam" id="NF047518">
    <property type="entry name" value="LIC_10091_fam"/>
    <property type="match status" value="1"/>
</dbReference>
<dbReference type="AlphaFoldDB" id="A0A833H4M6"/>
<gene>
    <name evidence="2" type="ORF">F9K24_03165</name>
</gene>
<dbReference type="EMBL" id="WBUI01000002">
    <property type="protein sequence ID" value="KAB2934791.1"/>
    <property type="molecule type" value="Genomic_DNA"/>
</dbReference>